<organism evidence="3 4">
    <name type="scientific">candidate division WWE3 bacterium CG06_land_8_20_14_3_00_42_16</name>
    <dbReference type="NCBI Taxonomy" id="1975083"/>
    <lineage>
        <taxon>Bacteria</taxon>
        <taxon>Katanobacteria</taxon>
    </lineage>
</organism>
<dbReference type="Pfam" id="PF01725">
    <property type="entry name" value="Ham1p_like"/>
    <property type="match status" value="1"/>
</dbReference>
<dbReference type="PANTHER" id="PTHR11067">
    <property type="entry name" value="INOSINE TRIPHOSPHATE PYROPHOSPHATASE/HAM1 PROTEIN"/>
    <property type="match status" value="1"/>
</dbReference>
<dbReference type="GO" id="GO:0047429">
    <property type="term" value="F:nucleoside triphosphate diphosphatase activity"/>
    <property type="evidence" value="ECO:0007669"/>
    <property type="project" value="InterPro"/>
</dbReference>
<proteinExistence type="inferred from homology"/>
<gene>
    <name evidence="3" type="ORF">COS81_00150</name>
</gene>
<name>A0A2M7APR5_UNCKA</name>
<evidence type="ECO:0000256" key="1">
    <source>
        <dbReference type="ARBA" id="ARBA00008023"/>
    </source>
</evidence>
<dbReference type="CDD" id="cd00515">
    <property type="entry name" value="HAM1"/>
    <property type="match status" value="1"/>
</dbReference>
<dbReference type="EMBL" id="PEWD01000003">
    <property type="protein sequence ID" value="PIU69366.1"/>
    <property type="molecule type" value="Genomic_DNA"/>
</dbReference>
<evidence type="ECO:0000313" key="4">
    <source>
        <dbReference type="Proteomes" id="UP000229916"/>
    </source>
</evidence>
<accession>A0A2M7APR5</accession>
<dbReference type="Gene3D" id="3.90.950.10">
    <property type="match status" value="1"/>
</dbReference>
<dbReference type="GO" id="GO:0005737">
    <property type="term" value="C:cytoplasm"/>
    <property type="evidence" value="ECO:0007669"/>
    <property type="project" value="TreeGrafter"/>
</dbReference>
<dbReference type="GO" id="GO:0009143">
    <property type="term" value="P:nucleoside triphosphate catabolic process"/>
    <property type="evidence" value="ECO:0007669"/>
    <property type="project" value="InterPro"/>
</dbReference>
<dbReference type="InterPro" id="IPR029001">
    <property type="entry name" value="ITPase-like_fam"/>
</dbReference>
<dbReference type="Proteomes" id="UP000229916">
    <property type="component" value="Unassembled WGS sequence"/>
</dbReference>
<protein>
    <submittedName>
        <fullName evidence="3">Non-canonical purine NTP pyrophosphatase</fullName>
    </submittedName>
</protein>
<comment type="caution">
    <text evidence="3">The sequence shown here is derived from an EMBL/GenBank/DDBJ whole genome shotgun (WGS) entry which is preliminary data.</text>
</comment>
<comment type="similarity">
    <text evidence="1">Belongs to the HAM1 NTPase family.</text>
</comment>
<dbReference type="InterPro" id="IPR002637">
    <property type="entry name" value="RdgB/HAM1"/>
</dbReference>
<evidence type="ECO:0000313" key="3">
    <source>
        <dbReference type="EMBL" id="PIU69366.1"/>
    </source>
</evidence>
<reference evidence="4" key="1">
    <citation type="submission" date="2017-09" db="EMBL/GenBank/DDBJ databases">
        <title>Depth-based differentiation of microbial function through sediment-hosted aquifers and enrichment of novel symbionts in the deep terrestrial subsurface.</title>
        <authorList>
            <person name="Probst A.J."/>
            <person name="Ladd B."/>
            <person name="Jarett J.K."/>
            <person name="Geller-Mcgrath D.E."/>
            <person name="Sieber C.M.K."/>
            <person name="Emerson J.B."/>
            <person name="Anantharaman K."/>
            <person name="Thomas B.C."/>
            <person name="Malmstrom R."/>
            <person name="Stieglmeier M."/>
            <person name="Klingl A."/>
            <person name="Woyke T."/>
            <person name="Ryan C.M."/>
            <person name="Banfield J.F."/>
        </authorList>
    </citation>
    <scope>NUCLEOTIDE SEQUENCE [LARGE SCALE GENOMIC DNA]</scope>
</reference>
<keyword evidence="2" id="KW-0378">Hydrolase</keyword>
<dbReference type="PANTHER" id="PTHR11067:SF9">
    <property type="entry name" value="INOSINE TRIPHOSPHATE PYROPHOSPHATASE"/>
    <property type="match status" value="1"/>
</dbReference>
<dbReference type="SUPFAM" id="SSF52972">
    <property type="entry name" value="ITPase-like"/>
    <property type="match status" value="1"/>
</dbReference>
<dbReference type="AlphaFoldDB" id="A0A2M7APR5"/>
<evidence type="ECO:0000256" key="2">
    <source>
        <dbReference type="ARBA" id="ARBA00022801"/>
    </source>
</evidence>
<sequence>MIKEIFFTTSNKNKLHELKKILPIEIKSVELSLEEIQETDVQKVAEDKAKKAFELTGKTVMVEDTGIYLDCLKGFPGALGRWMEKTCGYAVLCDIVKFNKNNSVVTKTCFSFFEKDLCQSFLGETPGIISETPKGNLGFGWDSIFIPEGSEKTQAEMLPEEKNSVSCRYKAILKLKEFLLKA</sequence>